<dbReference type="PANTHER" id="PTHR32305:SF15">
    <property type="entry name" value="PROTEIN RHSA-RELATED"/>
    <property type="match status" value="1"/>
</dbReference>
<comment type="caution">
    <text evidence="1">The sequence shown here is derived from an EMBL/GenBank/DDBJ whole genome shotgun (WGS) entry which is preliminary data.</text>
</comment>
<evidence type="ECO:0000313" key="1">
    <source>
        <dbReference type="EMBL" id="GGO64095.1"/>
    </source>
</evidence>
<gene>
    <name evidence="1" type="ORF">GCM10010982_02690</name>
</gene>
<evidence type="ECO:0008006" key="3">
    <source>
        <dbReference type="Google" id="ProtNLM"/>
    </source>
</evidence>
<organism evidence="1 2">
    <name type="scientific">Bowmanella pacifica</name>
    <dbReference type="NCBI Taxonomy" id="502051"/>
    <lineage>
        <taxon>Bacteria</taxon>
        <taxon>Pseudomonadati</taxon>
        <taxon>Pseudomonadota</taxon>
        <taxon>Gammaproteobacteria</taxon>
        <taxon>Alteromonadales</taxon>
        <taxon>Alteromonadaceae</taxon>
        <taxon>Bowmanella</taxon>
    </lineage>
</organism>
<dbReference type="InterPro" id="IPR050708">
    <property type="entry name" value="T6SS_VgrG/RHS"/>
</dbReference>
<protein>
    <recommendedName>
        <fullName evidence="3">RHS repeat-associated core domain-containing protein</fullName>
    </recommendedName>
</protein>
<dbReference type="RefSeq" id="WP_188689157.1">
    <property type="nucleotide sequence ID" value="NZ_BMLS01000001.1"/>
</dbReference>
<dbReference type="EMBL" id="BMLS01000001">
    <property type="protein sequence ID" value="GGO64095.1"/>
    <property type="molecule type" value="Genomic_DNA"/>
</dbReference>
<proteinExistence type="predicted"/>
<evidence type="ECO:0000313" key="2">
    <source>
        <dbReference type="Proteomes" id="UP000606935"/>
    </source>
</evidence>
<dbReference type="PANTHER" id="PTHR32305">
    <property type="match status" value="1"/>
</dbReference>
<reference evidence="1" key="1">
    <citation type="journal article" date="2014" name="Int. J. Syst. Evol. Microbiol.">
        <title>Complete genome sequence of Corynebacterium casei LMG S-19264T (=DSM 44701T), isolated from a smear-ripened cheese.</title>
        <authorList>
            <consortium name="US DOE Joint Genome Institute (JGI-PGF)"/>
            <person name="Walter F."/>
            <person name="Albersmeier A."/>
            <person name="Kalinowski J."/>
            <person name="Ruckert C."/>
        </authorList>
    </citation>
    <scope>NUCLEOTIDE SEQUENCE</scope>
    <source>
        <strain evidence="1">CGMCC 1.7086</strain>
    </source>
</reference>
<dbReference type="InterPro" id="IPR022385">
    <property type="entry name" value="Rhs_assc_core"/>
</dbReference>
<keyword evidence="2" id="KW-1185">Reference proteome</keyword>
<dbReference type="AlphaFoldDB" id="A0A917YQQ4"/>
<accession>A0A917YQQ4</accession>
<dbReference type="Proteomes" id="UP000606935">
    <property type="component" value="Unassembled WGS sequence"/>
</dbReference>
<sequence>MGLNANFNYDAQGNLLSGDGLSLTYNSFRQPTQVSRDGETIQYSYAADLQRVKESRSDLVTYEVDKVYEQSSDGSWRLYVEDIAIVGYQPQDGYSLAYTHRDRLGSAVTYTNEGGLVTARRQYDPFGKPRHWDGEMMDVAKLRHYMPIEGVNNLAISRKGFTDHRHMDEVQLIHMNGRVYDYNVGRFLSVDPIIQSPGNSQSINPYSYIMNNPLAGTDPSGYTAEEPEKRRQKVTVTGSKIKRDAPVGGTNTIGGSAVGVAYTGVGGAANGAKNTQGTVSGNATPTADIQGQGEISKNKDANPPSEVSYWGEFQSMWNKRLDQVTSAADRAVDYWIARDNPIMGTLAATMTKENIGNTTFTLTTGVFGGGLAGGIRQSYVNSMKQLSAFRTHLLASGYSERNVARMLVRGRNLIKDKFRGFRSNYHRPNYKELSQTRTDARIIENATKTNPGVNWMLGAK</sequence>
<name>A0A917YQQ4_9ALTE</name>
<reference evidence="1" key="2">
    <citation type="submission" date="2020-09" db="EMBL/GenBank/DDBJ databases">
        <authorList>
            <person name="Sun Q."/>
            <person name="Zhou Y."/>
        </authorList>
    </citation>
    <scope>NUCLEOTIDE SEQUENCE</scope>
    <source>
        <strain evidence="1">CGMCC 1.7086</strain>
    </source>
</reference>
<dbReference type="Gene3D" id="2.180.10.10">
    <property type="entry name" value="RHS repeat-associated core"/>
    <property type="match status" value="1"/>
</dbReference>
<dbReference type="NCBIfam" id="TIGR03696">
    <property type="entry name" value="Rhs_assc_core"/>
    <property type="match status" value="1"/>
</dbReference>